<evidence type="ECO:0000259" key="6">
    <source>
        <dbReference type="Pfam" id="PF02826"/>
    </source>
</evidence>
<reference evidence="7 8" key="1">
    <citation type="submission" date="2016-10" db="EMBL/GenBank/DDBJ databases">
        <authorList>
            <person name="de Groot N.N."/>
        </authorList>
    </citation>
    <scope>NUCLEOTIDE SEQUENCE [LARGE SCALE GENOMIC DNA]</scope>
    <source>
        <strain evidence="7 8">DSM 28286</strain>
    </source>
</reference>
<dbReference type="Gene3D" id="3.40.50.720">
    <property type="entry name" value="NAD(P)-binding Rossmann-like Domain"/>
    <property type="match status" value="2"/>
</dbReference>
<dbReference type="SUPFAM" id="SSF52283">
    <property type="entry name" value="Formate/glycerate dehydrogenase catalytic domain-like"/>
    <property type="match status" value="1"/>
</dbReference>
<evidence type="ECO:0000313" key="7">
    <source>
        <dbReference type="EMBL" id="SFQ34801.1"/>
    </source>
</evidence>
<dbReference type="EMBL" id="FOXQ01000009">
    <property type="protein sequence ID" value="SFQ34801.1"/>
    <property type="molecule type" value="Genomic_DNA"/>
</dbReference>
<dbReference type="Pfam" id="PF02826">
    <property type="entry name" value="2-Hacid_dh_C"/>
    <property type="match status" value="1"/>
</dbReference>
<dbReference type="GO" id="GO:0016616">
    <property type="term" value="F:oxidoreductase activity, acting on the CH-OH group of donors, NAD or NADP as acceptor"/>
    <property type="evidence" value="ECO:0007669"/>
    <property type="project" value="InterPro"/>
</dbReference>
<dbReference type="STRING" id="1465490.SAMN05444277_109144"/>
<dbReference type="InterPro" id="IPR050857">
    <property type="entry name" value="D-2-hydroxyacid_DH"/>
</dbReference>
<protein>
    <submittedName>
        <fullName evidence="7">D-3-phosphoglycerate dehydrogenase</fullName>
    </submittedName>
</protein>
<evidence type="ECO:0000256" key="4">
    <source>
        <dbReference type="RuleBase" id="RU003719"/>
    </source>
</evidence>
<dbReference type="InterPro" id="IPR036291">
    <property type="entry name" value="NAD(P)-bd_dom_sf"/>
</dbReference>
<dbReference type="InterPro" id="IPR006139">
    <property type="entry name" value="D-isomer_2_OHA_DH_cat_dom"/>
</dbReference>
<dbReference type="CDD" id="cd12173">
    <property type="entry name" value="PGDH_4"/>
    <property type="match status" value="1"/>
</dbReference>
<name>A0A1I5XS37_9BACT</name>
<dbReference type="AlphaFoldDB" id="A0A1I5XS37"/>
<dbReference type="PROSITE" id="PS00670">
    <property type="entry name" value="D_2_HYDROXYACID_DH_2"/>
    <property type="match status" value="1"/>
</dbReference>
<dbReference type="SUPFAM" id="SSF51735">
    <property type="entry name" value="NAD(P)-binding Rossmann-fold domains"/>
    <property type="match status" value="1"/>
</dbReference>
<proteinExistence type="inferred from homology"/>
<organism evidence="7 8">
    <name type="scientific">Parafilimonas terrae</name>
    <dbReference type="NCBI Taxonomy" id="1465490"/>
    <lineage>
        <taxon>Bacteria</taxon>
        <taxon>Pseudomonadati</taxon>
        <taxon>Bacteroidota</taxon>
        <taxon>Chitinophagia</taxon>
        <taxon>Chitinophagales</taxon>
        <taxon>Chitinophagaceae</taxon>
        <taxon>Parafilimonas</taxon>
    </lineage>
</organism>
<sequence>MSKLPKVFISEPINSKGTEILEGKVNMVLAPDTTKETAMALIADADAAILRATTIFDKDVIEKGANLKIIARTGVGMDNVDMKFAGEHGIYVCNTPGTNDTTVAEHAVAMILALSKQVIFMDKAVRKQRWHERFSLNQIDIKEKKIGIIGYGKTGRATAKFCKCLGMIVTAYDPFIAHEGLDVNFSDDLETIFKDSDFVSVHCPATPLTHKFISDQYLNIMKPKAYLINTSRGDLVDEQALVNALSENKIAGAALDVFKEEPMNAGNPLLKFSNVVLSPHVAGSTKESNERIAIAAAQAVIDALNGRQPSNICNLQYFPATENMLNEKNVHH</sequence>
<dbReference type="InterPro" id="IPR029753">
    <property type="entry name" value="D-isomer_DH_CS"/>
</dbReference>
<keyword evidence="3" id="KW-0520">NAD</keyword>
<dbReference type="Proteomes" id="UP000199031">
    <property type="component" value="Unassembled WGS sequence"/>
</dbReference>
<evidence type="ECO:0000256" key="1">
    <source>
        <dbReference type="ARBA" id="ARBA00005854"/>
    </source>
</evidence>
<evidence type="ECO:0000256" key="2">
    <source>
        <dbReference type="ARBA" id="ARBA00023002"/>
    </source>
</evidence>
<feature type="domain" description="D-isomer specific 2-hydroxyacid dehydrogenase catalytic" evidence="5">
    <location>
        <begin position="7"/>
        <end position="314"/>
    </location>
</feature>
<dbReference type="Pfam" id="PF00389">
    <property type="entry name" value="2-Hacid_dh"/>
    <property type="match status" value="1"/>
</dbReference>
<keyword evidence="2 4" id="KW-0560">Oxidoreductase</keyword>
<dbReference type="PANTHER" id="PTHR42789:SF1">
    <property type="entry name" value="D-ISOMER SPECIFIC 2-HYDROXYACID DEHYDROGENASE FAMILY PROTEIN (AFU_ORTHOLOGUE AFUA_6G10090)"/>
    <property type="match status" value="1"/>
</dbReference>
<feature type="domain" description="D-isomer specific 2-hydroxyacid dehydrogenase NAD-binding" evidence="6">
    <location>
        <begin position="108"/>
        <end position="282"/>
    </location>
</feature>
<accession>A0A1I5XS37</accession>
<keyword evidence="8" id="KW-1185">Reference proteome</keyword>
<gene>
    <name evidence="7" type="ORF">SAMN05444277_109144</name>
</gene>
<evidence type="ECO:0000313" key="8">
    <source>
        <dbReference type="Proteomes" id="UP000199031"/>
    </source>
</evidence>
<dbReference type="PANTHER" id="PTHR42789">
    <property type="entry name" value="D-ISOMER SPECIFIC 2-HYDROXYACID DEHYDROGENASE FAMILY PROTEIN (AFU_ORTHOLOGUE AFUA_6G10090)"/>
    <property type="match status" value="1"/>
</dbReference>
<dbReference type="GO" id="GO:0051287">
    <property type="term" value="F:NAD binding"/>
    <property type="evidence" value="ECO:0007669"/>
    <property type="project" value="InterPro"/>
</dbReference>
<dbReference type="OrthoDB" id="1522997at2"/>
<comment type="similarity">
    <text evidence="1 4">Belongs to the D-isomer specific 2-hydroxyacid dehydrogenase family.</text>
</comment>
<dbReference type="RefSeq" id="WP_090660180.1">
    <property type="nucleotide sequence ID" value="NZ_FOXQ01000009.1"/>
</dbReference>
<evidence type="ECO:0000256" key="3">
    <source>
        <dbReference type="ARBA" id="ARBA00023027"/>
    </source>
</evidence>
<evidence type="ECO:0000259" key="5">
    <source>
        <dbReference type="Pfam" id="PF00389"/>
    </source>
</evidence>
<dbReference type="PROSITE" id="PS00671">
    <property type="entry name" value="D_2_HYDROXYACID_DH_3"/>
    <property type="match status" value="1"/>
</dbReference>
<dbReference type="InterPro" id="IPR006140">
    <property type="entry name" value="D-isomer_DH_NAD-bd"/>
</dbReference>
<dbReference type="FunFam" id="3.40.50.720:FF:000203">
    <property type="entry name" value="D-3-phosphoglycerate dehydrogenase (SerA)"/>
    <property type="match status" value="1"/>
</dbReference>